<evidence type="ECO:0000313" key="1">
    <source>
        <dbReference type="EMBL" id="MDT7043703.1"/>
    </source>
</evidence>
<dbReference type="EMBL" id="JAQOUE010000002">
    <property type="protein sequence ID" value="MDT7043703.1"/>
    <property type="molecule type" value="Genomic_DNA"/>
</dbReference>
<gene>
    <name evidence="1" type="ORF">PPG34_15220</name>
</gene>
<dbReference type="RefSeq" id="WP_313834296.1">
    <property type="nucleotide sequence ID" value="NZ_JAQOUE010000002.1"/>
</dbReference>
<dbReference type="Gene3D" id="3.90.50.10">
    <property type="entry name" value="Photosynthetic Reaction Center, subunit H, domain 2"/>
    <property type="match status" value="2"/>
</dbReference>
<keyword evidence="2" id="KW-1185">Reference proteome</keyword>
<comment type="caution">
    <text evidence="1">The sequence shown here is derived from an EMBL/GenBank/DDBJ whole genome shotgun (WGS) entry which is preliminary data.</text>
</comment>
<dbReference type="Proteomes" id="UP001250932">
    <property type="component" value="Unassembled WGS sequence"/>
</dbReference>
<accession>A0ABU3KBK7</accession>
<name>A0ABU3KBK7_9BACT</name>
<reference evidence="1 2" key="1">
    <citation type="journal article" date="2023" name="ISME J.">
        <title>Cultivation and genomic characterization of novel and ubiquitous marine nitrite-oxidizing bacteria from the Nitrospirales.</title>
        <authorList>
            <person name="Mueller A.J."/>
            <person name="Daebeler A."/>
            <person name="Herbold C.W."/>
            <person name="Kirkegaard R.H."/>
            <person name="Daims H."/>
        </authorList>
    </citation>
    <scope>NUCLEOTIDE SEQUENCE [LARGE SCALE GENOMIC DNA]</scope>
    <source>
        <strain evidence="1 2">EB</strain>
    </source>
</reference>
<evidence type="ECO:0000313" key="2">
    <source>
        <dbReference type="Proteomes" id="UP001250932"/>
    </source>
</evidence>
<evidence type="ECO:0008006" key="3">
    <source>
        <dbReference type="Google" id="ProtNLM"/>
    </source>
</evidence>
<proteinExistence type="predicted"/>
<sequence>MLRNINAMIGHSLEASDGNIGCSSDFLFDDRDWVIRYMVADTQKWLPGRKVLIASSALMEPDWDQKCFPVELTKQQIKDSPPLDEHAPVSREYEILFHKYYGYPNYWEMPLFGGSYPGMSLGPSLQEPHWSEDMAADYQHAKENSLRSVLEVIGYGIQAQDSQVGEVKDFIIDDLSWTIRWLVVDTRKFLPGPKALVAPVRVDSIAWAENDVQVNLSVDQIKTCPEFDPTIPITQEYENRLAEHYAQPRN</sequence>
<dbReference type="SUPFAM" id="SSF50346">
    <property type="entry name" value="PRC-barrel domain"/>
    <property type="match status" value="2"/>
</dbReference>
<dbReference type="InterPro" id="IPR014747">
    <property type="entry name" value="Bac_photo_RC_H_C"/>
</dbReference>
<dbReference type="InterPro" id="IPR011033">
    <property type="entry name" value="PRC_barrel-like_sf"/>
</dbReference>
<protein>
    <recommendedName>
        <fullName evidence="3">PRC-barrel domain protein</fullName>
    </recommendedName>
</protein>
<organism evidence="1 2">
    <name type="scientific">Candidatus Nitronereus thalassa</name>
    <dbReference type="NCBI Taxonomy" id="3020898"/>
    <lineage>
        <taxon>Bacteria</taxon>
        <taxon>Pseudomonadati</taxon>
        <taxon>Nitrospirota</taxon>
        <taxon>Nitrospiria</taxon>
        <taxon>Nitrospirales</taxon>
        <taxon>Nitrospiraceae</taxon>
        <taxon>Candidatus Nitronereus</taxon>
    </lineage>
</organism>